<dbReference type="Proteomes" id="UP000667650">
    <property type="component" value="Unassembled WGS sequence"/>
</dbReference>
<proteinExistence type="predicted"/>
<organism evidence="2 3">
    <name type="scientific">Flagellimonas ochracea</name>
    <dbReference type="NCBI Taxonomy" id="2696472"/>
    <lineage>
        <taxon>Bacteria</taxon>
        <taxon>Pseudomonadati</taxon>
        <taxon>Bacteroidota</taxon>
        <taxon>Flavobacteriia</taxon>
        <taxon>Flavobacteriales</taxon>
        <taxon>Flavobacteriaceae</taxon>
        <taxon>Flagellimonas</taxon>
    </lineage>
</organism>
<keyword evidence="3" id="KW-1185">Reference proteome</keyword>
<evidence type="ECO:0008006" key="4">
    <source>
        <dbReference type="Google" id="ProtNLM"/>
    </source>
</evidence>
<keyword evidence="1" id="KW-0812">Transmembrane</keyword>
<evidence type="ECO:0000313" key="2">
    <source>
        <dbReference type="EMBL" id="NAY90605.1"/>
    </source>
</evidence>
<dbReference type="PROSITE" id="PS51257">
    <property type="entry name" value="PROKAR_LIPOPROTEIN"/>
    <property type="match status" value="1"/>
</dbReference>
<reference evidence="2" key="1">
    <citation type="submission" date="2020-01" db="EMBL/GenBank/DDBJ databases">
        <title>Muricauda ochracea sp. nov., isolated from a tidal flat of Garorim bay in Korea.</title>
        <authorList>
            <person name="Kim D."/>
            <person name="Yoo Y."/>
            <person name="Kim J.-J."/>
        </authorList>
    </citation>
    <scope>NUCLEOTIDE SEQUENCE</scope>
    <source>
        <strain evidence="2">JGD-17</strain>
    </source>
</reference>
<dbReference type="RefSeq" id="WP_166522014.1">
    <property type="nucleotide sequence ID" value="NZ_JAAABI010000001.1"/>
</dbReference>
<comment type="caution">
    <text evidence="2">The sequence shown here is derived from an EMBL/GenBank/DDBJ whole genome shotgun (WGS) entry which is preliminary data.</text>
</comment>
<keyword evidence="1" id="KW-0472">Membrane</keyword>
<feature type="transmembrane region" description="Helical" evidence="1">
    <location>
        <begin position="82"/>
        <end position="100"/>
    </location>
</feature>
<sequence length="114" mass="12846">MRITILVFAAFFLLQSCQVYKPREISEMKNGKTYELTLYNGQTVEGICSKTTEDNIYLKTNENIVTFPKEKVSSLKRRKTNFLALAGGITLVTAGTIFLINDSKEEAIPFQIAD</sequence>
<evidence type="ECO:0000256" key="1">
    <source>
        <dbReference type="SAM" id="Phobius"/>
    </source>
</evidence>
<keyword evidence="1" id="KW-1133">Transmembrane helix</keyword>
<dbReference type="AlphaFoldDB" id="A0A964T996"/>
<gene>
    <name evidence="2" type="ORF">GTQ34_01625</name>
</gene>
<protein>
    <recommendedName>
        <fullName evidence="4">Lipoprotein</fullName>
    </recommendedName>
</protein>
<dbReference type="EMBL" id="JAAABI010000001">
    <property type="protein sequence ID" value="NAY90605.1"/>
    <property type="molecule type" value="Genomic_DNA"/>
</dbReference>
<evidence type="ECO:0000313" key="3">
    <source>
        <dbReference type="Proteomes" id="UP000667650"/>
    </source>
</evidence>
<accession>A0A964T996</accession>
<name>A0A964T996_9FLAO</name>